<sequence length="76" mass="8579">MHSEYLWLNIIQLNLLPPQQASTNYGPLGASCTDISSSLSLYPALSPVSFYRKAFSVQITPLIRHYLKVQHHLVIP</sequence>
<dbReference type="AlphaFoldDB" id="A0A239E9D7"/>
<accession>A0A239E9D7</accession>
<gene>
    <name evidence="1" type="ORF">SAMN06296052_10639</name>
</gene>
<protein>
    <submittedName>
        <fullName evidence="1">Uncharacterized protein</fullName>
    </submittedName>
</protein>
<proteinExistence type="predicted"/>
<dbReference type="Proteomes" id="UP000198432">
    <property type="component" value="Unassembled WGS sequence"/>
</dbReference>
<evidence type="ECO:0000313" key="2">
    <source>
        <dbReference type="Proteomes" id="UP000198432"/>
    </source>
</evidence>
<name>A0A239E9D7_9BACT</name>
<keyword evidence="2" id="KW-1185">Reference proteome</keyword>
<organism evidence="1 2">
    <name type="scientific">Pontibacter ummariensis</name>
    <dbReference type="NCBI Taxonomy" id="1610492"/>
    <lineage>
        <taxon>Bacteria</taxon>
        <taxon>Pseudomonadati</taxon>
        <taxon>Bacteroidota</taxon>
        <taxon>Cytophagia</taxon>
        <taxon>Cytophagales</taxon>
        <taxon>Hymenobacteraceae</taxon>
        <taxon>Pontibacter</taxon>
    </lineage>
</organism>
<reference evidence="2" key="1">
    <citation type="submission" date="2017-06" db="EMBL/GenBank/DDBJ databases">
        <authorList>
            <person name="Varghese N."/>
            <person name="Submissions S."/>
        </authorList>
    </citation>
    <scope>NUCLEOTIDE SEQUENCE [LARGE SCALE GENOMIC DNA]</scope>
    <source>
        <strain evidence="2">NKM1</strain>
    </source>
</reference>
<dbReference type="EMBL" id="FZOQ01000006">
    <property type="protein sequence ID" value="SNS40643.1"/>
    <property type="molecule type" value="Genomic_DNA"/>
</dbReference>
<evidence type="ECO:0000313" key="1">
    <source>
        <dbReference type="EMBL" id="SNS40643.1"/>
    </source>
</evidence>